<evidence type="ECO:0000256" key="1">
    <source>
        <dbReference type="ARBA" id="ARBA00005417"/>
    </source>
</evidence>
<dbReference type="STRING" id="1548.CSCA_5081"/>
<dbReference type="Pfam" id="PF00005">
    <property type="entry name" value="ABC_tran"/>
    <property type="match status" value="1"/>
</dbReference>
<evidence type="ECO:0000259" key="5">
    <source>
        <dbReference type="PROSITE" id="PS50893"/>
    </source>
</evidence>
<dbReference type="EMBL" id="CP009933">
    <property type="protein sequence ID" value="AKA72206.1"/>
    <property type="molecule type" value="Genomic_DNA"/>
</dbReference>
<feature type="domain" description="ABC transporter" evidence="5">
    <location>
        <begin position="2"/>
        <end position="220"/>
    </location>
</feature>
<evidence type="ECO:0000256" key="2">
    <source>
        <dbReference type="ARBA" id="ARBA00022448"/>
    </source>
</evidence>
<dbReference type="SMART" id="SM00382">
    <property type="entry name" value="AAA"/>
    <property type="match status" value="1"/>
</dbReference>
<keyword evidence="7" id="KW-1185">Reference proteome</keyword>
<reference evidence="6 7" key="1">
    <citation type="journal article" date="2015" name="J. Biotechnol.">
        <title>Complete genome sequence of a malodorant-producing acetogen, Clostridium scatologenes ATCC 25775(T).</title>
        <authorList>
            <person name="Zhu Z."/>
            <person name="Guo T."/>
            <person name="Zheng H."/>
            <person name="Song T."/>
            <person name="Ouyang P."/>
            <person name="Xie J."/>
        </authorList>
    </citation>
    <scope>NUCLEOTIDE SEQUENCE [LARGE SCALE GENOMIC DNA]</scope>
    <source>
        <strain evidence="6 7">ATCC 25775</strain>
    </source>
</reference>
<proteinExistence type="inferred from homology"/>
<evidence type="ECO:0000313" key="7">
    <source>
        <dbReference type="Proteomes" id="UP000033115"/>
    </source>
</evidence>
<dbReference type="InterPro" id="IPR050153">
    <property type="entry name" value="Metal_Ion_Import_ABC"/>
</dbReference>
<dbReference type="PANTHER" id="PTHR42734">
    <property type="entry name" value="METAL TRANSPORT SYSTEM ATP-BINDING PROTEIN TM_0124-RELATED"/>
    <property type="match status" value="1"/>
</dbReference>
<protein>
    <submittedName>
        <fullName evidence="6">ABC transporter related protein</fullName>
    </submittedName>
</protein>
<dbReference type="GO" id="GO:0005524">
    <property type="term" value="F:ATP binding"/>
    <property type="evidence" value="ECO:0007669"/>
    <property type="project" value="UniProtKB-KW"/>
</dbReference>
<dbReference type="PROSITE" id="PS50893">
    <property type="entry name" value="ABC_TRANSPORTER_2"/>
    <property type="match status" value="1"/>
</dbReference>
<dbReference type="AlphaFoldDB" id="A0A0E3GSK0"/>
<dbReference type="HOGENOM" id="CLU_000604_1_11_9"/>
<comment type="similarity">
    <text evidence="1">Belongs to the ABC transporter superfamily.</text>
</comment>
<name>A0A0E3GSK0_CLOSL</name>
<sequence>MVEIKNLTFSYTGSEPYILNNINLNIKKGSYVSILGENGSAKSTLIKLILNLLDPINGTISLKTNNIGYVPQKVDGLNTQFPITVYEILKCHMKLLKIKDSKVINEVLDSVGMKKFKNKLIGDLSGGQQQKVFIARSLLGNPELLILDEPSTGVDIASQNEIYRIIKSLNLRSNITVISVEHNLKAALDNSTHICKMENGFARLYPINQFKYHDLEVSNATL</sequence>
<dbReference type="PROSITE" id="PS00211">
    <property type="entry name" value="ABC_TRANSPORTER_1"/>
    <property type="match status" value="1"/>
</dbReference>
<accession>A0A0E3GSK0</accession>
<dbReference type="RefSeq" id="WP_029160147.1">
    <property type="nucleotide sequence ID" value="NZ_CP009933.1"/>
</dbReference>
<keyword evidence="4" id="KW-0067">ATP-binding</keyword>
<dbReference type="SUPFAM" id="SSF52540">
    <property type="entry name" value="P-loop containing nucleoside triphosphate hydrolases"/>
    <property type="match status" value="1"/>
</dbReference>
<dbReference type="PANTHER" id="PTHR42734:SF17">
    <property type="entry name" value="METAL TRANSPORT SYSTEM ATP-BINDING PROTEIN TM_0124-RELATED"/>
    <property type="match status" value="1"/>
</dbReference>
<dbReference type="Proteomes" id="UP000033115">
    <property type="component" value="Chromosome"/>
</dbReference>
<dbReference type="Gene3D" id="3.40.50.300">
    <property type="entry name" value="P-loop containing nucleotide triphosphate hydrolases"/>
    <property type="match status" value="1"/>
</dbReference>
<evidence type="ECO:0000256" key="4">
    <source>
        <dbReference type="ARBA" id="ARBA00022840"/>
    </source>
</evidence>
<dbReference type="GO" id="GO:0016887">
    <property type="term" value="F:ATP hydrolysis activity"/>
    <property type="evidence" value="ECO:0007669"/>
    <property type="project" value="InterPro"/>
</dbReference>
<organism evidence="6 7">
    <name type="scientific">Clostridium scatologenes</name>
    <dbReference type="NCBI Taxonomy" id="1548"/>
    <lineage>
        <taxon>Bacteria</taxon>
        <taxon>Bacillati</taxon>
        <taxon>Bacillota</taxon>
        <taxon>Clostridia</taxon>
        <taxon>Eubacteriales</taxon>
        <taxon>Clostridiaceae</taxon>
        <taxon>Clostridium</taxon>
    </lineage>
</organism>
<dbReference type="KEGG" id="csq:CSCA_5081"/>
<dbReference type="InterPro" id="IPR017871">
    <property type="entry name" value="ABC_transporter-like_CS"/>
</dbReference>
<gene>
    <name evidence="6" type="ORF">CSCA_5081</name>
</gene>
<dbReference type="InterPro" id="IPR003593">
    <property type="entry name" value="AAA+_ATPase"/>
</dbReference>
<evidence type="ECO:0000256" key="3">
    <source>
        <dbReference type="ARBA" id="ARBA00022741"/>
    </source>
</evidence>
<dbReference type="InterPro" id="IPR003439">
    <property type="entry name" value="ABC_transporter-like_ATP-bd"/>
</dbReference>
<keyword evidence="3" id="KW-0547">Nucleotide-binding</keyword>
<evidence type="ECO:0000313" key="6">
    <source>
        <dbReference type="EMBL" id="AKA72206.1"/>
    </source>
</evidence>
<dbReference type="InterPro" id="IPR027417">
    <property type="entry name" value="P-loop_NTPase"/>
</dbReference>
<keyword evidence="2" id="KW-0813">Transport</keyword>